<protein>
    <submittedName>
        <fullName evidence="3">Uncharacterized protein</fullName>
    </submittedName>
</protein>
<dbReference type="AlphaFoldDB" id="A0A6V8LCI6"/>
<feature type="compositionally biased region" description="Low complexity" evidence="1">
    <location>
        <begin position="577"/>
        <end position="591"/>
    </location>
</feature>
<comment type="caution">
    <text evidence="3">The sequence shown here is derived from an EMBL/GenBank/DDBJ whole genome shotgun (WGS) entry which is preliminary data.</text>
</comment>
<feature type="transmembrane region" description="Helical" evidence="2">
    <location>
        <begin position="625"/>
        <end position="644"/>
    </location>
</feature>
<name>A0A6V8LCI6_9ACTN</name>
<evidence type="ECO:0000256" key="2">
    <source>
        <dbReference type="SAM" id="Phobius"/>
    </source>
</evidence>
<reference evidence="3 4" key="1">
    <citation type="submission" date="2020-03" db="EMBL/GenBank/DDBJ databases">
        <title>Whole genome shotgun sequence of Phytohabitans rumicis NBRC 108638.</title>
        <authorList>
            <person name="Komaki H."/>
            <person name="Tamura T."/>
        </authorList>
    </citation>
    <scope>NUCLEOTIDE SEQUENCE [LARGE SCALE GENOMIC DNA]</scope>
    <source>
        <strain evidence="3 4">NBRC 108638</strain>
    </source>
</reference>
<sequence>MQLEVQPASFELETRPDVVGYTSLLVAREEHRLLSLMDADDPDDPARRRYEAQVGLYLSQLESAVYDRTDKLLGLRKIAPLQVSVRNLGELLVQGARVTIQLYAYGQRQLLRADLDEALLTEIPIPPAPAGKARVETADEQRAALRARERRARRRIELSEQIRLSPHSFHHGLRNVVEPDTAITSTEGGHCIELVYPEFDLRPGQVLQLPDVALDLLEPVDATCEATWTVTARNRGGVLTGRFELFTVADPYALARTWPAEGLAPHSVAAGHARIADVCAVGGRRPACAILDDVNPLLLAAAGELPSTKLRRRLRDAVEEIAALDDDTFDDDPQAVIERLVARYRVPVTAYCSDPMVVEPPREYRKQARDVPHPTRMVTRTMRDYMVAVNFDGDAGIVRASLATCHHEPRWQVQGSQIRAVFTVDATVPAPELERWIRERAADATTHLANTQADLDRYHKELNGLMEDMVPKMAAVRLAGQRQREDLNLRFLDPPEEEQSPESRTEPERTADRPSTDVDLDLLQPPIPTGENAVQFVVTGGQNTITVTSQHTANGTNISNGTAGPVTASGALGTAVGSQSASGAHSSMGGAQTTHGDHATVTGQHASGPQPADGRSWWARLRKRGVIVAFSTVVAAAVAVFTWTEWTPWK</sequence>
<evidence type="ECO:0000256" key="1">
    <source>
        <dbReference type="SAM" id="MobiDB-lite"/>
    </source>
</evidence>
<feature type="compositionally biased region" description="Basic and acidic residues" evidence="1">
    <location>
        <begin position="501"/>
        <end position="516"/>
    </location>
</feature>
<reference evidence="3 4" key="2">
    <citation type="submission" date="2020-03" db="EMBL/GenBank/DDBJ databases">
        <authorList>
            <person name="Ichikawa N."/>
            <person name="Kimura A."/>
            <person name="Kitahashi Y."/>
            <person name="Uohara A."/>
        </authorList>
    </citation>
    <scope>NUCLEOTIDE SEQUENCE [LARGE SCALE GENOMIC DNA]</scope>
    <source>
        <strain evidence="3 4">NBRC 108638</strain>
    </source>
</reference>
<proteinExistence type="predicted"/>
<accession>A0A6V8LCI6</accession>
<evidence type="ECO:0000313" key="3">
    <source>
        <dbReference type="EMBL" id="GFJ93370.1"/>
    </source>
</evidence>
<keyword evidence="4" id="KW-1185">Reference proteome</keyword>
<feature type="region of interest" description="Disordered" evidence="1">
    <location>
        <begin position="577"/>
        <end position="613"/>
    </location>
</feature>
<dbReference type="EMBL" id="BLPG01000001">
    <property type="protein sequence ID" value="GFJ93370.1"/>
    <property type="molecule type" value="Genomic_DNA"/>
</dbReference>
<keyword evidence="2" id="KW-1133">Transmembrane helix</keyword>
<keyword evidence="2" id="KW-0812">Transmembrane</keyword>
<feature type="region of interest" description="Disordered" evidence="1">
    <location>
        <begin position="486"/>
        <end position="524"/>
    </location>
</feature>
<dbReference type="Proteomes" id="UP000482960">
    <property type="component" value="Unassembled WGS sequence"/>
</dbReference>
<gene>
    <name evidence="3" type="ORF">Prum_070120</name>
</gene>
<organism evidence="3 4">
    <name type="scientific">Phytohabitans rumicis</name>
    <dbReference type="NCBI Taxonomy" id="1076125"/>
    <lineage>
        <taxon>Bacteria</taxon>
        <taxon>Bacillati</taxon>
        <taxon>Actinomycetota</taxon>
        <taxon>Actinomycetes</taxon>
        <taxon>Micromonosporales</taxon>
        <taxon>Micromonosporaceae</taxon>
    </lineage>
</organism>
<dbReference type="RefSeq" id="WP_173080015.1">
    <property type="nucleotide sequence ID" value="NZ_BLPG01000001.1"/>
</dbReference>
<keyword evidence="2" id="KW-0472">Membrane</keyword>
<evidence type="ECO:0000313" key="4">
    <source>
        <dbReference type="Proteomes" id="UP000482960"/>
    </source>
</evidence>